<dbReference type="InterPro" id="IPR036866">
    <property type="entry name" value="RibonucZ/Hydroxyglut_hydro"/>
</dbReference>
<dbReference type="Gene3D" id="3.60.15.10">
    <property type="entry name" value="Ribonuclease Z/Hydroxyacylglutathione hydrolase-like"/>
    <property type="match status" value="1"/>
</dbReference>
<dbReference type="PANTHER" id="PTHR13754:SF13">
    <property type="entry name" value="METALLO-BETA-LACTAMASE SUPERFAMILY PROTEIN (AFU_ORTHOLOGUE AFUA_3G07630)"/>
    <property type="match status" value="1"/>
</dbReference>
<evidence type="ECO:0000313" key="3">
    <source>
        <dbReference type="Proteomes" id="UP000799772"/>
    </source>
</evidence>
<dbReference type="OrthoDB" id="1470350at2759"/>
<gene>
    <name evidence="2" type="ORF">NA57DRAFT_43022</name>
</gene>
<dbReference type="InterPro" id="IPR001279">
    <property type="entry name" value="Metallo-B-lactamas"/>
</dbReference>
<dbReference type="AlphaFoldDB" id="A0A9P4M4F3"/>
<sequence length="342" mass="37036">MAHLAEIDSLEIEVVVDNEVDPMSSYTNEGIEVGGRFVDVAIGSTHPAPGRANAVKELRLDSLCCGAHGLSLMITATKGDTKHTMLFDTGPEEQIWDMNAKRLRADLAKIETIHLSHWHKDHSGGMLRAIPLINAAKKASPSAPQTLVADLHPARPDYRGFMTPMGPISLEADPSFEEISAAGATVSKHAETHTVLDDMFLISGEIPRVTPYEVGVPRGARFSKETGMWEPDEKIADERFVMCNVKGKGLVVFSGCSHAGVVNVTKNAVDLGNGVPLFSVMGGYHLVQCEDSTITETVADLKKMDPKLLLPGHCSGWKVKYEINKEMPGRLAPSTVGTKFKI</sequence>
<keyword evidence="3" id="KW-1185">Reference proteome</keyword>
<evidence type="ECO:0000313" key="2">
    <source>
        <dbReference type="EMBL" id="KAF2096823.1"/>
    </source>
</evidence>
<dbReference type="GO" id="GO:0016740">
    <property type="term" value="F:transferase activity"/>
    <property type="evidence" value="ECO:0007669"/>
    <property type="project" value="TreeGrafter"/>
</dbReference>
<dbReference type="SUPFAM" id="SSF56281">
    <property type="entry name" value="Metallo-hydrolase/oxidoreductase"/>
    <property type="match status" value="1"/>
</dbReference>
<dbReference type="Pfam" id="PF00753">
    <property type="entry name" value="Lactamase_B"/>
    <property type="match status" value="1"/>
</dbReference>
<protein>
    <submittedName>
        <fullName evidence="2">Metallo-beta-lactamase superfamily protein</fullName>
    </submittedName>
</protein>
<feature type="domain" description="Metallo-beta-lactamase" evidence="1">
    <location>
        <begin position="80"/>
        <end position="127"/>
    </location>
</feature>
<dbReference type="EMBL" id="ML978129">
    <property type="protein sequence ID" value="KAF2096823.1"/>
    <property type="molecule type" value="Genomic_DNA"/>
</dbReference>
<dbReference type="Proteomes" id="UP000799772">
    <property type="component" value="Unassembled WGS sequence"/>
</dbReference>
<dbReference type="CDD" id="cd07713">
    <property type="entry name" value="DHPS-like_MBL-fold"/>
    <property type="match status" value="1"/>
</dbReference>
<proteinExistence type="predicted"/>
<name>A0A9P4M4F3_9PEZI</name>
<evidence type="ECO:0000259" key="1">
    <source>
        <dbReference type="Pfam" id="PF00753"/>
    </source>
</evidence>
<dbReference type="PANTHER" id="PTHR13754">
    <property type="entry name" value="METALLO-BETA-LACTAMASE SUPERFAMILY PROTEIN"/>
    <property type="match status" value="1"/>
</dbReference>
<dbReference type="InterPro" id="IPR052926">
    <property type="entry name" value="Metallo-beta-lactamase_dom"/>
</dbReference>
<comment type="caution">
    <text evidence="2">The sequence shown here is derived from an EMBL/GenBank/DDBJ whole genome shotgun (WGS) entry which is preliminary data.</text>
</comment>
<reference evidence="2" key="1">
    <citation type="journal article" date="2020" name="Stud. Mycol.">
        <title>101 Dothideomycetes genomes: a test case for predicting lifestyles and emergence of pathogens.</title>
        <authorList>
            <person name="Haridas S."/>
            <person name="Albert R."/>
            <person name="Binder M."/>
            <person name="Bloem J."/>
            <person name="Labutti K."/>
            <person name="Salamov A."/>
            <person name="Andreopoulos B."/>
            <person name="Baker S."/>
            <person name="Barry K."/>
            <person name="Bills G."/>
            <person name="Bluhm B."/>
            <person name="Cannon C."/>
            <person name="Castanera R."/>
            <person name="Culley D."/>
            <person name="Daum C."/>
            <person name="Ezra D."/>
            <person name="Gonzalez J."/>
            <person name="Henrissat B."/>
            <person name="Kuo A."/>
            <person name="Liang C."/>
            <person name="Lipzen A."/>
            <person name="Lutzoni F."/>
            <person name="Magnuson J."/>
            <person name="Mondo S."/>
            <person name="Nolan M."/>
            <person name="Ohm R."/>
            <person name="Pangilinan J."/>
            <person name="Park H.-J."/>
            <person name="Ramirez L."/>
            <person name="Alfaro M."/>
            <person name="Sun H."/>
            <person name="Tritt A."/>
            <person name="Yoshinaga Y."/>
            <person name="Zwiers L.-H."/>
            <person name="Turgeon B."/>
            <person name="Goodwin S."/>
            <person name="Spatafora J."/>
            <person name="Crous P."/>
            <person name="Grigoriev I."/>
        </authorList>
    </citation>
    <scope>NUCLEOTIDE SEQUENCE</scope>
    <source>
        <strain evidence="2">CBS 133067</strain>
    </source>
</reference>
<organism evidence="2 3">
    <name type="scientific">Rhizodiscina lignyota</name>
    <dbReference type="NCBI Taxonomy" id="1504668"/>
    <lineage>
        <taxon>Eukaryota</taxon>
        <taxon>Fungi</taxon>
        <taxon>Dikarya</taxon>
        <taxon>Ascomycota</taxon>
        <taxon>Pezizomycotina</taxon>
        <taxon>Dothideomycetes</taxon>
        <taxon>Pleosporomycetidae</taxon>
        <taxon>Aulographales</taxon>
        <taxon>Rhizodiscinaceae</taxon>
        <taxon>Rhizodiscina</taxon>
    </lineage>
</organism>
<accession>A0A9P4M4F3</accession>
<dbReference type="InterPro" id="IPR041712">
    <property type="entry name" value="DHPS-like_MBL-fold"/>
</dbReference>